<dbReference type="Pfam" id="PF01497">
    <property type="entry name" value="Peripla_BP_2"/>
    <property type="match status" value="1"/>
</dbReference>
<keyword evidence="7" id="KW-1185">Reference proteome</keyword>
<evidence type="ECO:0000256" key="3">
    <source>
        <dbReference type="ARBA" id="ARBA00023163"/>
    </source>
</evidence>
<dbReference type="PROSITE" id="PS50983">
    <property type="entry name" value="FE_B12_PBP"/>
    <property type="match status" value="1"/>
</dbReference>
<dbReference type="SUPFAM" id="SSF53807">
    <property type="entry name" value="Helical backbone' metal receptor"/>
    <property type="match status" value="1"/>
</dbReference>
<proteinExistence type="predicted"/>
<keyword evidence="1" id="KW-0805">Transcription regulation</keyword>
<dbReference type="InterPro" id="IPR018062">
    <property type="entry name" value="HTH_AraC-typ_CS"/>
</dbReference>
<dbReference type="InterPro" id="IPR009057">
    <property type="entry name" value="Homeodomain-like_sf"/>
</dbReference>
<organism evidence="6 7">
    <name type="scientific">Paenibacillus filicis</name>
    <dbReference type="NCBI Taxonomy" id="669464"/>
    <lineage>
        <taxon>Bacteria</taxon>
        <taxon>Bacillati</taxon>
        <taxon>Bacillota</taxon>
        <taxon>Bacilli</taxon>
        <taxon>Bacillales</taxon>
        <taxon>Paenibacillaceae</taxon>
        <taxon>Paenibacillus</taxon>
    </lineage>
</organism>
<dbReference type="Gene3D" id="3.40.50.1980">
    <property type="entry name" value="Nitrogenase molybdenum iron protein domain"/>
    <property type="match status" value="1"/>
</dbReference>
<dbReference type="PROSITE" id="PS01124">
    <property type="entry name" value="HTH_ARAC_FAMILY_2"/>
    <property type="match status" value="1"/>
</dbReference>
<name>A0ABU9DWX3_9BACL</name>
<dbReference type="InterPro" id="IPR011051">
    <property type="entry name" value="RmlC_Cupin_sf"/>
</dbReference>
<gene>
    <name evidence="6" type="ORF">WMW72_30655</name>
</gene>
<dbReference type="InterPro" id="IPR018060">
    <property type="entry name" value="HTH_AraC"/>
</dbReference>
<feature type="domain" description="HTH araC/xylS-type" evidence="4">
    <location>
        <begin position="243"/>
        <end position="341"/>
    </location>
</feature>
<dbReference type="Gene3D" id="1.10.10.60">
    <property type="entry name" value="Homeodomain-like"/>
    <property type="match status" value="2"/>
</dbReference>
<dbReference type="InterPro" id="IPR002491">
    <property type="entry name" value="ABC_transptr_periplasmic_BD"/>
</dbReference>
<evidence type="ECO:0000256" key="2">
    <source>
        <dbReference type="ARBA" id="ARBA00023125"/>
    </source>
</evidence>
<evidence type="ECO:0000256" key="1">
    <source>
        <dbReference type="ARBA" id="ARBA00023015"/>
    </source>
</evidence>
<dbReference type="Proteomes" id="UP001469365">
    <property type="component" value="Unassembled WGS sequence"/>
</dbReference>
<dbReference type="SUPFAM" id="SSF51182">
    <property type="entry name" value="RmlC-like cupins"/>
    <property type="match status" value="1"/>
</dbReference>
<dbReference type="PANTHER" id="PTHR43280">
    <property type="entry name" value="ARAC-FAMILY TRANSCRIPTIONAL REGULATOR"/>
    <property type="match status" value="1"/>
</dbReference>
<reference evidence="6 7" key="1">
    <citation type="submission" date="2024-04" db="EMBL/GenBank/DDBJ databases">
        <title>draft genome sequnece of Paenibacillus filicis.</title>
        <authorList>
            <person name="Kim D.-U."/>
        </authorList>
    </citation>
    <scope>NUCLEOTIDE SEQUENCE [LARGE SCALE GENOMIC DNA]</scope>
    <source>
        <strain evidence="6 7">KACC14197</strain>
    </source>
</reference>
<dbReference type="SMART" id="SM00342">
    <property type="entry name" value="HTH_ARAC"/>
    <property type="match status" value="1"/>
</dbReference>
<dbReference type="PROSITE" id="PS00041">
    <property type="entry name" value="HTH_ARAC_FAMILY_1"/>
    <property type="match status" value="1"/>
</dbReference>
<dbReference type="SUPFAM" id="SSF46689">
    <property type="entry name" value="Homeodomain-like"/>
    <property type="match status" value="2"/>
</dbReference>
<dbReference type="EMBL" id="JBBPCC010000028">
    <property type="protein sequence ID" value="MEK8132268.1"/>
    <property type="molecule type" value="Genomic_DNA"/>
</dbReference>
<feature type="domain" description="Fe/B12 periplasmic-binding" evidence="5">
    <location>
        <begin position="344"/>
        <end position="610"/>
    </location>
</feature>
<evidence type="ECO:0000313" key="6">
    <source>
        <dbReference type="EMBL" id="MEK8132268.1"/>
    </source>
</evidence>
<evidence type="ECO:0000313" key="7">
    <source>
        <dbReference type="Proteomes" id="UP001469365"/>
    </source>
</evidence>
<dbReference type="PANTHER" id="PTHR43280:SF2">
    <property type="entry name" value="HTH-TYPE TRANSCRIPTIONAL REGULATOR EXSA"/>
    <property type="match status" value="1"/>
</dbReference>
<comment type="caution">
    <text evidence="6">The sequence shown here is derived from an EMBL/GenBank/DDBJ whole genome shotgun (WGS) entry which is preliminary data.</text>
</comment>
<sequence length="611" mass="69724">MFLKKSTVRKNGKVYSYYKLVSSYKDSEGRSKHKLIKHLGILTDEEADRMRSELREQSRRKAQSLPTGEEVIAYAFQSSVFMLREIQLLTYAPYTQKEWNVAEGDMLLVVREGQGEMYANGHKYELGSDSVMFCPAASGMFLFNPHPQKLVIDRIVFEIIGPDEPAGHGSYRKRKLMSGRFGQIRLHAPYHILQLTRELIDIAATEAEGPTAPFRAQLLFYELLHAVFHTHPEQHRETGSPVERASAYMRAHVGDELSRDRIARLSGVSPEHLSRLFKKEKGVSFSEYLSRLRIKKARELLQLSSSSVGEVAREVGIPSEYYFSRKFKQLVGVSPSVYVQQPKRYMTLMPALTSFLLTMGIVPTLGAIEPWMQERYARHLSLSGFRRVEGWNPTSTENLSYGTMDAVDLILCYTETEGSGALEETTPVLRLDLETLGWREQFSLLADLLGRQTEAEAWLREHARRIAAAKTQLAGILARGDTVAIFKIVSEKIYVYGDKRGMSGPLVYQDLQLRPPEAVKREIIDQGKLNLEVPVSRIADYAADYIVVVHYPTHWQDQTSQVLHSEEWRTLPAVRQNQVFHADVNLFYNYDPLSQALQLEALIEWFSSHSR</sequence>
<keyword evidence="3" id="KW-0804">Transcription</keyword>
<keyword evidence="2" id="KW-0238">DNA-binding</keyword>
<evidence type="ECO:0000259" key="4">
    <source>
        <dbReference type="PROSITE" id="PS01124"/>
    </source>
</evidence>
<protein>
    <submittedName>
        <fullName evidence="6">Helix-turn-helix domain-containing protein</fullName>
    </submittedName>
</protein>
<dbReference type="RefSeq" id="WP_341419399.1">
    <property type="nucleotide sequence ID" value="NZ_JBBPCC010000028.1"/>
</dbReference>
<evidence type="ECO:0000259" key="5">
    <source>
        <dbReference type="PROSITE" id="PS50983"/>
    </source>
</evidence>
<dbReference type="Pfam" id="PF12833">
    <property type="entry name" value="HTH_18"/>
    <property type="match status" value="1"/>
</dbReference>
<accession>A0ABU9DWX3</accession>